<protein>
    <submittedName>
        <fullName evidence="2">Quinol monooxygenase YgiN</fullName>
    </submittedName>
</protein>
<dbReference type="OrthoDB" id="1494517at2"/>
<evidence type="ECO:0000313" key="2">
    <source>
        <dbReference type="EMBL" id="RED15790.1"/>
    </source>
</evidence>
<evidence type="ECO:0000313" key="3">
    <source>
        <dbReference type="Proteomes" id="UP000256310"/>
    </source>
</evidence>
<gene>
    <name evidence="2" type="ORF">DFR46_0797</name>
</gene>
<feature type="domain" description="ABM" evidence="1">
    <location>
        <begin position="25"/>
        <end position="115"/>
    </location>
</feature>
<sequence length="123" mass="13637">MPSFKELNENFSLADQMQTKEDGSIVLINVFTVDPADENELLAAWTHDAEFMRAQPGYISTQLHKAIGGSGTFVNYAVWESVECFRNAFTNPEFQKRIADYPASAIASPHLFKKLGVPGHCVA</sequence>
<keyword evidence="2" id="KW-0503">Monooxygenase</keyword>
<evidence type="ECO:0000259" key="1">
    <source>
        <dbReference type="PROSITE" id="PS51725"/>
    </source>
</evidence>
<dbReference type="EMBL" id="QRDP01000004">
    <property type="protein sequence ID" value="RED15790.1"/>
    <property type="molecule type" value="Genomic_DNA"/>
</dbReference>
<reference evidence="2 3" key="1">
    <citation type="submission" date="2018-07" db="EMBL/GenBank/DDBJ databases">
        <title>Genomic Encyclopedia of Type Strains, Phase IV (KMG-IV): sequencing the most valuable type-strain genomes for metagenomic binning, comparative biology and taxonomic classification.</title>
        <authorList>
            <person name="Goeker M."/>
        </authorList>
    </citation>
    <scope>NUCLEOTIDE SEQUENCE [LARGE SCALE GENOMIC DNA]</scope>
    <source>
        <strain evidence="2 3">DSM 26725</strain>
    </source>
</reference>
<dbReference type="AlphaFoldDB" id="A0A3D9FD86"/>
<organism evidence="2 3">
    <name type="scientific">Parasphingopyxis lamellibrachiae</name>
    <dbReference type="NCBI Taxonomy" id="680125"/>
    <lineage>
        <taxon>Bacteria</taxon>
        <taxon>Pseudomonadati</taxon>
        <taxon>Pseudomonadota</taxon>
        <taxon>Alphaproteobacteria</taxon>
        <taxon>Sphingomonadales</taxon>
        <taxon>Sphingomonadaceae</taxon>
        <taxon>Parasphingopyxis</taxon>
    </lineage>
</organism>
<dbReference type="SUPFAM" id="SSF54909">
    <property type="entry name" value="Dimeric alpha+beta barrel"/>
    <property type="match status" value="1"/>
</dbReference>
<keyword evidence="2" id="KW-0560">Oxidoreductase</keyword>
<accession>A0A3D9FD86</accession>
<proteinExistence type="predicted"/>
<name>A0A3D9FD86_9SPHN</name>
<dbReference type="PROSITE" id="PS51725">
    <property type="entry name" value="ABM"/>
    <property type="match status" value="1"/>
</dbReference>
<comment type="caution">
    <text evidence="2">The sequence shown here is derived from an EMBL/GenBank/DDBJ whole genome shotgun (WGS) entry which is preliminary data.</text>
</comment>
<dbReference type="Pfam" id="PF03992">
    <property type="entry name" value="ABM"/>
    <property type="match status" value="1"/>
</dbReference>
<dbReference type="InterPro" id="IPR011008">
    <property type="entry name" value="Dimeric_a/b-barrel"/>
</dbReference>
<dbReference type="GO" id="GO:0004497">
    <property type="term" value="F:monooxygenase activity"/>
    <property type="evidence" value="ECO:0007669"/>
    <property type="project" value="UniProtKB-KW"/>
</dbReference>
<dbReference type="RefSeq" id="WP_116235269.1">
    <property type="nucleotide sequence ID" value="NZ_QRDP01000004.1"/>
</dbReference>
<dbReference type="InterPro" id="IPR007138">
    <property type="entry name" value="ABM_dom"/>
</dbReference>
<dbReference type="Proteomes" id="UP000256310">
    <property type="component" value="Unassembled WGS sequence"/>
</dbReference>
<keyword evidence="3" id="KW-1185">Reference proteome</keyword>
<dbReference type="Gene3D" id="3.30.70.100">
    <property type="match status" value="1"/>
</dbReference>